<reference evidence="2 3" key="1">
    <citation type="journal article" date="2011" name="J. Gen. Appl. Microbiol.">
        <title>Draft genome sequencing of the enigmatic basidiomycete Mixia osmundae.</title>
        <authorList>
            <person name="Nishida H."/>
            <person name="Nagatsuka Y."/>
            <person name="Sugiyama J."/>
        </authorList>
    </citation>
    <scope>NUCLEOTIDE SEQUENCE [LARGE SCALE GENOMIC DNA]</scope>
    <source>
        <strain evidence="3">CBS 9802 / IAM 14324 / JCM 22182 / KY 12970</strain>
    </source>
</reference>
<dbReference type="HOGENOM" id="CLU_1943139_0_0_1"/>
<feature type="compositionally biased region" description="Basic and acidic residues" evidence="1">
    <location>
        <begin position="87"/>
        <end position="101"/>
    </location>
</feature>
<gene>
    <name evidence="2" type="primary">Mo03494</name>
    <name evidence="2" type="ORF">E5Q_03494</name>
</gene>
<evidence type="ECO:0000313" key="2">
    <source>
        <dbReference type="EMBL" id="GAA96822.1"/>
    </source>
</evidence>
<dbReference type="InParanoid" id="G7E1Y5"/>
<evidence type="ECO:0000256" key="1">
    <source>
        <dbReference type="SAM" id="MobiDB-lite"/>
    </source>
</evidence>
<sequence length="131" mass="14646">MLCWIADSSNAIQMLWQAGLGLFEADKGTRSILINMTDRIDGVAVASNDSARLHDRRRIRRRASDRSIAEEIENAISACLKLRAKNTERKPRNLAERRDKPASSFSAASIKAHTHLQHQEIRGNAPRSTSP</sequence>
<dbReference type="AlphaFoldDB" id="G7E1Y5"/>
<dbReference type="Proteomes" id="UP000009131">
    <property type="component" value="Unassembled WGS sequence"/>
</dbReference>
<proteinExistence type="predicted"/>
<keyword evidence="3" id="KW-1185">Reference proteome</keyword>
<protein>
    <submittedName>
        <fullName evidence="2">Uncharacterized protein</fullName>
    </submittedName>
</protein>
<name>G7E1Y5_MIXOS</name>
<feature type="non-terminal residue" evidence="2">
    <location>
        <position position="131"/>
    </location>
</feature>
<feature type="region of interest" description="Disordered" evidence="1">
    <location>
        <begin position="87"/>
        <end position="131"/>
    </location>
</feature>
<evidence type="ECO:0000313" key="3">
    <source>
        <dbReference type="Proteomes" id="UP000009131"/>
    </source>
</evidence>
<dbReference type="EMBL" id="BABT02000108">
    <property type="protein sequence ID" value="GAA96822.1"/>
    <property type="molecule type" value="Genomic_DNA"/>
</dbReference>
<reference evidence="2 3" key="2">
    <citation type="journal article" date="2012" name="Open Biol.">
        <title>Characteristics of nucleosomes and linker DNA regions on the genome of the basidiomycete Mixia osmundae revealed by mono- and dinucleosome mapping.</title>
        <authorList>
            <person name="Nishida H."/>
            <person name="Kondo S."/>
            <person name="Matsumoto T."/>
            <person name="Suzuki Y."/>
            <person name="Yoshikawa H."/>
            <person name="Taylor T.D."/>
            <person name="Sugiyama J."/>
        </authorList>
    </citation>
    <scope>NUCLEOTIDE SEQUENCE [LARGE SCALE GENOMIC DNA]</scope>
    <source>
        <strain evidence="3">CBS 9802 / IAM 14324 / JCM 22182 / KY 12970</strain>
    </source>
</reference>
<comment type="caution">
    <text evidence="2">The sequence shown here is derived from an EMBL/GenBank/DDBJ whole genome shotgun (WGS) entry which is preliminary data.</text>
</comment>
<organism evidence="2 3">
    <name type="scientific">Mixia osmundae (strain CBS 9802 / IAM 14324 / JCM 22182 / KY 12970)</name>
    <dbReference type="NCBI Taxonomy" id="764103"/>
    <lineage>
        <taxon>Eukaryota</taxon>
        <taxon>Fungi</taxon>
        <taxon>Dikarya</taxon>
        <taxon>Basidiomycota</taxon>
        <taxon>Pucciniomycotina</taxon>
        <taxon>Mixiomycetes</taxon>
        <taxon>Mixiales</taxon>
        <taxon>Mixiaceae</taxon>
        <taxon>Mixia</taxon>
    </lineage>
</organism>
<accession>G7E1Y5</accession>